<dbReference type="Pfam" id="PF14246">
    <property type="entry name" value="TetR_C_7"/>
    <property type="match status" value="1"/>
</dbReference>
<dbReference type="InterPro" id="IPR001647">
    <property type="entry name" value="HTH_TetR"/>
</dbReference>
<dbReference type="PRINTS" id="PR00455">
    <property type="entry name" value="HTHTETR"/>
</dbReference>
<dbReference type="Gene3D" id="1.10.10.60">
    <property type="entry name" value="Homeodomain-like"/>
    <property type="match status" value="1"/>
</dbReference>
<dbReference type="AlphaFoldDB" id="A0A2T5FY86"/>
<dbReference type="EMBL" id="NWBU01000007">
    <property type="protein sequence ID" value="PTQ11454.1"/>
    <property type="molecule type" value="Genomic_DNA"/>
</dbReference>
<evidence type="ECO:0000313" key="7">
    <source>
        <dbReference type="Proteomes" id="UP000244162"/>
    </source>
</evidence>
<dbReference type="FunFam" id="1.10.10.60:FF:000141">
    <property type="entry name" value="TetR family transcriptional regulator"/>
    <property type="match status" value="1"/>
</dbReference>
<comment type="caution">
    <text evidence="6">The sequence shown here is derived from an EMBL/GenBank/DDBJ whole genome shotgun (WGS) entry which is preliminary data.</text>
</comment>
<sequence length="210" mass="23369">MHCKREARKEARRQSIIAVAERSFLEHGYSATSMSSIAAELGGSKGTLWGYFPSKEALFEAVLDGMIGRFAQAMGEALIFGGGTAATLRRFAIVYMEKITSPPALALHRLIVAEVDRFPQLGRIFYERGPKRTRARLAEYMEGEMTEGRLRRADPAIAAAQFLSLCLSRCYYERLWGLENLSDRPSVTPEIEAAVDCFMRAYGPEGCKEG</sequence>
<evidence type="ECO:0000259" key="5">
    <source>
        <dbReference type="PROSITE" id="PS50977"/>
    </source>
</evidence>
<dbReference type="SUPFAM" id="SSF46689">
    <property type="entry name" value="Homeodomain-like"/>
    <property type="match status" value="1"/>
</dbReference>
<dbReference type="OrthoDB" id="9816431at2"/>
<feature type="DNA-binding region" description="H-T-H motif" evidence="4">
    <location>
        <begin position="33"/>
        <end position="52"/>
    </location>
</feature>
<keyword evidence="3" id="KW-0804">Transcription</keyword>
<feature type="domain" description="HTH tetR-type" evidence="5">
    <location>
        <begin position="10"/>
        <end position="70"/>
    </location>
</feature>
<evidence type="ECO:0000256" key="3">
    <source>
        <dbReference type="ARBA" id="ARBA00023163"/>
    </source>
</evidence>
<dbReference type="SUPFAM" id="SSF48498">
    <property type="entry name" value="Tetracyclin repressor-like, C-terminal domain"/>
    <property type="match status" value="1"/>
</dbReference>
<protein>
    <submittedName>
        <fullName evidence="6">TetR family transcriptional regulator</fullName>
    </submittedName>
</protein>
<gene>
    <name evidence="6" type="ORF">CLG96_08380</name>
</gene>
<dbReference type="InterPro" id="IPR009057">
    <property type="entry name" value="Homeodomain-like_sf"/>
</dbReference>
<keyword evidence="1" id="KW-0805">Transcription regulation</keyword>
<organism evidence="6 7">
    <name type="scientific">Sphingomonas oleivorans</name>
    <dbReference type="NCBI Taxonomy" id="1735121"/>
    <lineage>
        <taxon>Bacteria</taxon>
        <taxon>Pseudomonadati</taxon>
        <taxon>Pseudomonadota</taxon>
        <taxon>Alphaproteobacteria</taxon>
        <taxon>Sphingomonadales</taxon>
        <taxon>Sphingomonadaceae</taxon>
        <taxon>Sphingomonas</taxon>
    </lineage>
</organism>
<name>A0A2T5FY86_9SPHN</name>
<evidence type="ECO:0000313" key="6">
    <source>
        <dbReference type="EMBL" id="PTQ11454.1"/>
    </source>
</evidence>
<reference evidence="6 7" key="1">
    <citation type="submission" date="2017-09" db="EMBL/GenBank/DDBJ databases">
        <title>Sphingomonas panjinensis sp.nov., isolated from oil-contaminated soil.</title>
        <authorList>
            <person name="Wang L."/>
            <person name="Chen L."/>
        </authorList>
    </citation>
    <scope>NUCLEOTIDE SEQUENCE [LARGE SCALE GENOMIC DNA]</scope>
    <source>
        <strain evidence="6 7">FW-11</strain>
    </source>
</reference>
<evidence type="ECO:0000256" key="1">
    <source>
        <dbReference type="ARBA" id="ARBA00023015"/>
    </source>
</evidence>
<dbReference type="Proteomes" id="UP000244162">
    <property type="component" value="Unassembled WGS sequence"/>
</dbReference>
<proteinExistence type="predicted"/>
<dbReference type="GO" id="GO:0003700">
    <property type="term" value="F:DNA-binding transcription factor activity"/>
    <property type="evidence" value="ECO:0007669"/>
    <property type="project" value="TreeGrafter"/>
</dbReference>
<dbReference type="InterPro" id="IPR039536">
    <property type="entry name" value="TetR_C_Proteobacteria"/>
</dbReference>
<dbReference type="InterPro" id="IPR036271">
    <property type="entry name" value="Tet_transcr_reg_TetR-rel_C_sf"/>
</dbReference>
<dbReference type="PANTHER" id="PTHR30055">
    <property type="entry name" value="HTH-TYPE TRANSCRIPTIONAL REGULATOR RUTR"/>
    <property type="match status" value="1"/>
</dbReference>
<dbReference type="Pfam" id="PF00440">
    <property type="entry name" value="TetR_N"/>
    <property type="match status" value="1"/>
</dbReference>
<accession>A0A2T5FY86</accession>
<dbReference type="PROSITE" id="PS50977">
    <property type="entry name" value="HTH_TETR_2"/>
    <property type="match status" value="1"/>
</dbReference>
<evidence type="ECO:0000256" key="4">
    <source>
        <dbReference type="PROSITE-ProRule" id="PRU00335"/>
    </source>
</evidence>
<keyword evidence="2 4" id="KW-0238">DNA-binding</keyword>
<keyword evidence="7" id="KW-1185">Reference proteome</keyword>
<evidence type="ECO:0000256" key="2">
    <source>
        <dbReference type="ARBA" id="ARBA00023125"/>
    </source>
</evidence>
<dbReference type="GO" id="GO:0000976">
    <property type="term" value="F:transcription cis-regulatory region binding"/>
    <property type="evidence" value="ECO:0007669"/>
    <property type="project" value="TreeGrafter"/>
</dbReference>
<dbReference type="PANTHER" id="PTHR30055:SF146">
    <property type="entry name" value="HTH-TYPE TRANSCRIPTIONAL DUAL REGULATOR CECR"/>
    <property type="match status" value="1"/>
</dbReference>
<dbReference type="InterPro" id="IPR050109">
    <property type="entry name" value="HTH-type_TetR-like_transc_reg"/>
</dbReference>
<dbReference type="Gene3D" id="1.10.357.10">
    <property type="entry name" value="Tetracycline Repressor, domain 2"/>
    <property type="match status" value="1"/>
</dbReference>